<evidence type="ECO:0000313" key="5">
    <source>
        <dbReference type="EMBL" id="PON53701.1"/>
    </source>
</evidence>
<dbReference type="Pfam" id="PF18052">
    <property type="entry name" value="Rx_N"/>
    <property type="match status" value="1"/>
</dbReference>
<keyword evidence="2" id="KW-0547">Nucleotide-binding</keyword>
<dbReference type="AlphaFoldDB" id="A0A2P5BY48"/>
<dbReference type="PANTHER" id="PTHR19338">
    <property type="entry name" value="TRANSLOCASE OF INNER MITOCHONDRIAL MEMBRANE 13 HOMOLOG"/>
    <property type="match status" value="1"/>
</dbReference>
<dbReference type="PANTHER" id="PTHR19338:SF32">
    <property type="entry name" value="OS06G0287500 PROTEIN"/>
    <property type="match status" value="1"/>
</dbReference>
<reference evidence="6" key="1">
    <citation type="submission" date="2016-06" db="EMBL/GenBank/DDBJ databases">
        <title>Parallel loss of symbiosis genes in relatives of nitrogen-fixing non-legume Parasponia.</title>
        <authorList>
            <person name="Van Velzen R."/>
            <person name="Holmer R."/>
            <person name="Bu F."/>
            <person name="Rutten L."/>
            <person name="Van Zeijl A."/>
            <person name="Liu W."/>
            <person name="Santuari L."/>
            <person name="Cao Q."/>
            <person name="Sharma T."/>
            <person name="Shen D."/>
            <person name="Roswanjaya Y."/>
            <person name="Wardhani T."/>
            <person name="Kalhor M.S."/>
            <person name="Jansen J."/>
            <person name="Van den Hoogen J."/>
            <person name="Gungor B."/>
            <person name="Hartog M."/>
            <person name="Hontelez J."/>
            <person name="Verver J."/>
            <person name="Yang W.-C."/>
            <person name="Schijlen E."/>
            <person name="Repin R."/>
            <person name="Schilthuizen M."/>
            <person name="Schranz E."/>
            <person name="Heidstra R."/>
            <person name="Miyata K."/>
            <person name="Fedorova E."/>
            <person name="Kohlen W."/>
            <person name="Bisseling T."/>
            <person name="Smit S."/>
            <person name="Geurts R."/>
        </authorList>
    </citation>
    <scope>NUCLEOTIDE SEQUENCE [LARGE SCALE GENOMIC DNA]</scope>
    <source>
        <strain evidence="6">cv. WU1-14</strain>
    </source>
</reference>
<accession>A0A2P5BY48</accession>
<feature type="domain" description="Disease resistance N-terminal" evidence="4">
    <location>
        <begin position="5"/>
        <end position="92"/>
    </location>
</feature>
<name>A0A2P5BY48_PARAD</name>
<evidence type="ECO:0000256" key="3">
    <source>
        <dbReference type="ARBA" id="ARBA00022821"/>
    </source>
</evidence>
<dbReference type="InterPro" id="IPR038005">
    <property type="entry name" value="RX-like_CC"/>
</dbReference>
<gene>
    <name evidence="5" type="ORF">PanWU01x14_200430</name>
</gene>
<dbReference type="Gene3D" id="1.20.5.4130">
    <property type="match status" value="1"/>
</dbReference>
<proteinExistence type="predicted"/>
<comment type="caution">
    <text evidence="5">The sequence shown here is derived from an EMBL/GenBank/DDBJ whole genome shotgun (WGS) entry which is preliminary data.</text>
</comment>
<evidence type="ECO:0000256" key="1">
    <source>
        <dbReference type="ARBA" id="ARBA00022737"/>
    </source>
</evidence>
<dbReference type="EMBL" id="JXTB01000203">
    <property type="protein sequence ID" value="PON53701.1"/>
    <property type="molecule type" value="Genomic_DNA"/>
</dbReference>
<evidence type="ECO:0000259" key="4">
    <source>
        <dbReference type="Pfam" id="PF18052"/>
    </source>
</evidence>
<keyword evidence="1" id="KW-0677">Repeat</keyword>
<feature type="non-terminal residue" evidence="5">
    <location>
        <position position="173"/>
    </location>
</feature>
<keyword evidence="3" id="KW-0611">Plant defense</keyword>
<dbReference type="GO" id="GO:0000166">
    <property type="term" value="F:nucleotide binding"/>
    <property type="evidence" value="ECO:0007669"/>
    <property type="project" value="UniProtKB-KW"/>
</dbReference>
<dbReference type="Proteomes" id="UP000237105">
    <property type="component" value="Unassembled WGS sequence"/>
</dbReference>
<dbReference type="InterPro" id="IPR041118">
    <property type="entry name" value="Rx_N"/>
</dbReference>
<evidence type="ECO:0000313" key="6">
    <source>
        <dbReference type="Proteomes" id="UP000237105"/>
    </source>
</evidence>
<keyword evidence="6" id="KW-1185">Reference proteome</keyword>
<evidence type="ECO:0000256" key="2">
    <source>
        <dbReference type="ARBA" id="ARBA00022741"/>
    </source>
</evidence>
<protein>
    <recommendedName>
        <fullName evidence="4">Disease resistance N-terminal domain-containing protein</fullName>
    </recommendedName>
</protein>
<dbReference type="OrthoDB" id="1192661at2759"/>
<sequence>MAEAAVGFAIDKLIPLLAEEANLLRNVHTEVAGIKLELESIRCFLKDADTRAESVDKEDQISSIDGVKAWVRELREAAFQIEDVVDEYTLRIYNLVAQKHHPHHHGFVIVDFLKKIYCFVLELKLRRDIALQIQEIKACIRNSKERSVTYGFKIDVLRQGSMRTGWNDPRKAA</sequence>
<dbReference type="GO" id="GO:0006952">
    <property type="term" value="P:defense response"/>
    <property type="evidence" value="ECO:0007669"/>
    <property type="project" value="UniProtKB-KW"/>
</dbReference>
<organism evidence="5 6">
    <name type="scientific">Parasponia andersonii</name>
    <name type="common">Sponia andersonii</name>
    <dbReference type="NCBI Taxonomy" id="3476"/>
    <lineage>
        <taxon>Eukaryota</taxon>
        <taxon>Viridiplantae</taxon>
        <taxon>Streptophyta</taxon>
        <taxon>Embryophyta</taxon>
        <taxon>Tracheophyta</taxon>
        <taxon>Spermatophyta</taxon>
        <taxon>Magnoliopsida</taxon>
        <taxon>eudicotyledons</taxon>
        <taxon>Gunneridae</taxon>
        <taxon>Pentapetalae</taxon>
        <taxon>rosids</taxon>
        <taxon>fabids</taxon>
        <taxon>Rosales</taxon>
        <taxon>Cannabaceae</taxon>
        <taxon>Parasponia</taxon>
    </lineage>
</organism>
<dbReference type="CDD" id="cd14798">
    <property type="entry name" value="RX-CC_like"/>
    <property type="match status" value="1"/>
</dbReference>
<dbReference type="STRING" id="3476.A0A2P5BY48"/>